<dbReference type="SUPFAM" id="SSF48452">
    <property type="entry name" value="TPR-like"/>
    <property type="match status" value="1"/>
</dbReference>
<dbReference type="InterPro" id="IPR019734">
    <property type="entry name" value="TPR_rpt"/>
</dbReference>
<dbReference type="Pfam" id="PF07719">
    <property type="entry name" value="TPR_2"/>
    <property type="match status" value="1"/>
</dbReference>
<dbReference type="PANTHER" id="PTHR46512:SF5">
    <property type="entry name" value="TETRATRICOPEPTIDE REPEAT DOMAIN 9"/>
    <property type="match status" value="1"/>
</dbReference>
<dbReference type="InterPro" id="IPR013105">
    <property type="entry name" value="TPR_2"/>
</dbReference>
<evidence type="ECO:0000256" key="1">
    <source>
        <dbReference type="ARBA" id="ARBA00022553"/>
    </source>
</evidence>
<dbReference type="GO" id="GO:0043066">
    <property type="term" value="P:negative regulation of apoptotic process"/>
    <property type="evidence" value="ECO:0007669"/>
    <property type="project" value="TreeGrafter"/>
</dbReference>
<keyword evidence="2" id="KW-0677">Repeat</keyword>
<dbReference type="GO" id="GO:0044183">
    <property type="term" value="F:protein folding chaperone"/>
    <property type="evidence" value="ECO:0007669"/>
    <property type="project" value="TreeGrafter"/>
</dbReference>
<reference evidence="6" key="2">
    <citation type="submission" date="2025-09" db="UniProtKB">
        <authorList>
            <consortium name="Ensembl"/>
        </authorList>
    </citation>
    <scope>IDENTIFICATION</scope>
</reference>
<dbReference type="InterPro" id="IPR011990">
    <property type="entry name" value="TPR-like_helical_dom_sf"/>
</dbReference>
<organism evidence="6 7">
    <name type="scientific">Apteryx owenii</name>
    <name type="common">Little spotted kiwi</name>
    <dbReference type="NCBI Taxonomy" id="8824"/>
    <lineage>
        <taxon>Eukaryota</taxon>
        <taxon>Metazoa</taxon>
        <taxon>Chordata</taxon>
        <taxon>Craniata</taxon>
        <taxon>Vertebrata</taxon>
        <taxon>Euteleostomi</taxon>
        <taxon>Archelosauria</taxon>
        <taxon>Archosauria</taxon>
        <taxon>Dinosauria</taxon>
        <taxon>Saurischia</taxon>
        <taxon>Theropoda</taxon>
        <taxon>Coelurosauria</taxon>
        <taxon>Aves</taxon>
        <taxon>Palaeognathae</taxon>
        <taxon>Apterygiformes</taxon>
        <taxon>Apterygidae</taxon>
        <taxon>Apteryx</taxon>
    </lineage>
</organism>
<evidence type="ECO:0000256" key="3">
    <source>
        <dbReference type="ARBA" id="ARBA00022803"/>
    </source>
</evidence>
<dbReference type="GO" id="GO:0005740">
    <property type="term" value="C:mitochondrial envelope"/>
    <property type="evidence" value="ECO:0007669"/>
    <property type="project" value="TreeGrafter"/>
</dbReference>
<dbReference type="AlphaFoldDB" id="A0A8B9S7F7"/>
<proteinExistence type="predicted"/>
<accession>A0A8B9S7F7</accession>
<dbReference type="Ensembl" id="ENSAOWT00000014238.1">
    <property type="protein sequence ID" value="ENSAOWP00000012527.1"/>
    <property type="gene ID" value="ENSAOWG00000008567.1"/>
</dbReference>
<dbReference type="GO" id="GO:0016020">
    <property type="term" value="C:membrane"/>
    <property type="evidence" value="ECO:0007669"/>
    <property type="project" value="TreeGrafter"/>
</dbReference>
<feature type="compositionally biased region" description="Basic and acidic residues" evidence="5">
    <location>
        <begin position="1"/>
        <end position="15"/>
    </location>
</feature>
<dbReference type="InterPro" id="IPR050754">
    <property type="entry name" value="FKBP4/5/8-like"/>
</dbReference>
<keyword evidence="7" id="KW-1185">Reference proteome</keyword>
<dbReference type="PANTHER" id="PTHR46512">
    <property type="entry name" value="PEPTIDYLPROLYL ISOMERASE"/>
    <property type="match status" value="1"/>
</dbReference>
<feature type="region of interest" description="Disordered" evidence="5">
    <location>
        <begin position="43"/>
        <end position="62"/>
    </location>
</feature>
<evidence type="ECO:0000313" key="7">
    <source>
        <dbReference type="Proteomes" id="UP000694424"/>
    </source>
</evidence>
<dbReference type="GO" id="GO:0012505">
    <property type="term" value="C:endomembrane system"/>
    <property type="evidence" value="ECO:0007669"/>
    <property type="project" value="TreeGrafter"/>
</dbReference>
<dbReference type="GO" id="GO:0005829">
    <property type="term" value="C:cytosol"/>
    <property type="evidence" value="ECO:0007669"/>
    <property type="project" value="TreeGrafter"/>
</dbReference>
<dbReference type="Gene3D" id="1.25.40.10">
    <property type="entry name" value="Tetratricopeptide repeat domain"/>
    <property type="match status" value="1"/>
</dbReference>
<feature type="repeat" description="TPR" evidence="4">
    <location>
        <begin position="109"/>
        <end position="142"/>
    </location>
</feature>
<evidence type="ECO:0000313" key="6">
    <source>
        <dbReference type="Ensembl" id="ENSAOWP00000012527.1"/>
    </source>
</evidence>
<evidence type="ECO:0000256" key="4">
    <source>
        <dbReference type="PROSITE-ProRule" id="PRU00339"/>
    </source>
</evidence>
<name>A0A8B9S7F7_APTOW</name>
<keyword evidence="1" id="KW-0597">Phosphoprotein</keyword>
<evidence type="ECO:0000256" key="2">
    <source>
        <dbReference type="ARBA" id="ARBA00022737"/>
    </source>
</evidence>
<feature type="region of interest" description="Disordered" evidence="5">
    <location>
        <begin position="1"/>
        <end position="22"/>
    </location>
</feature>
<protein>
    <submittedName>
        <fullName evidence="6">Tetratricopeptide repeat domain 9C</fullName>
    </submittedName>
</protein>
<dbReference type="SMART" id="SM00028">
    <property type="entry name" value="TPR"/>
    <property type="match status" value="3"/>
</dbReference>
<sequence length="172" mass="19916">MEQRLRQAQRYKEEGNGCYQAGRPREAAGRYHRALLQLRGLEPRLPPPLQALGARSRPPTTPQQEATLRRIQTDCYNNLAACLLRMEPVNYERVKEYSLKVLERQPRNAKALYRAGVAAYHLCNYEQARHCLAQAAQLQPRDTSVKHYLELAESQLSAYRQKEKQLYAGMFE</sequence>
<keyword evidence="3 4" id="KW-0802">TPR repeat</keyword>
<reference evidence="6" key="1">
    <citation type="submission" date="2025-08" db="UniProtKB">
        <authorList>
            <consortium name="Ensembl"/>
        </authorList>
    </citation>
    <scope>IDENTIFICATION</scope>
</reference>
<dbReference type="Proteomes" id="UP000694424">
    <property type="component" value="Unplaced"/>
</dbReference>
<evidence type="ECO:0000256" key="5">
    <source>
        <dbReference type="SAM" id="MobiDB-lite"/>
    </source>
</evidence>
<dbReference type="PROSITE" id="PS50005">
    <property type="entry name" value="TPR"/>
    <property type="match status" value="1"/>
</dbReference>